<dbReference type="InterPro" id="IPR012337">
    <property type="entry name" value="RNaseH-like_sf"/>
</dbReference>
<organism evidence="2 3">
    <name type="scientific">Trichinella patagoniensis</name>
    <dbReference type="NCBI Taxonomy" id="990121"/>
    <lineage>
        <taxon>Eukaryota</taxon>
        <taxon>Metazoa</taxon>
        <taxon>Ecdysozoa</taxon>
        <taxon>Nematoda</taxon>
        <taxon>Enoplea</taxon>
        <taxon>Dorylaimia</taxon>
        <taxon>Trichinellida</taxon>
        <taxon>Trichinellidae</taxon>
        <taxon>Trichinella</taxon>
    </lineage>
</organism>
<evidence type="ECO:0000313" key="3">
    <source>
        <dbReference type="Proteomes" id="UP000054783"/>
    </source>
</evidence>
<evidence type="ECO:0000313" key="2">
    <source>
        <dbReference type="EMBL" id="KRY07368.1"/>
    </source>
</evidence>
<protein>
    <recommendedName>
        <fullName evidence="1">Integrase catalytic domain-containing protein</fullName>
    </recommendedName>
</protein>
<dbReference type="Proteomes" id="UP000054783">
    <property type="component" value="Unassembled WGS sequence"/>
</dbReference>
<dbReference type="SUPFAM" id="SSF53098">
    <property type="entry name" value="Ribonuclease H-like"/>
    <property type="match status" value="1"/>
</dbReference>
<name>A0A0V0Z4Q5_9BILA</name>
<gene>
    <name evidence="2" type="primary">pol</name>
    <name evidence="2" type="ORF">T12_11592</name>
</gene>
<sequence length="115" mass="12883">MEAATTANDLVDHVFSRMGMPEEIVTDQGRTFDSQLFKELCWLFKIQKLRTTPYRPQANGQFKRMNRTLLTTLSIASADEPFSGTRTYGCGFNLPCVTGTVVLTIKGKSKSKGRK</sequence>
<dbReference type="STRING" id="990121.A0A0V0Z4Q5"/>
<dbReference type="GO" id="GO:0003676">
    <property type="term" value="F:nucleic acid binding"/>
    <property type="evidence" value="ECO:0007669"/>
    <property type="project" value="InterPro"/>
</dbReference>
<dbReference type="EMBL" id="JYDQ01000481">
    <property type="protein sequence ID" value="KRY07368.1"/>
    <property type="molecule type" value="Genomic_DNA"/>
</dbReference>
<feature type="domain" description="Integrase catalytic" evidence="1">
    <location>
        <begin position="1"/>
        <end position="69"/>
    </location>
</feature>
<keyword evidence="3" id="KW-1185">Reference proteome</keyword>
<dbReference type="AlphaFoldDB" id="A0A0V0Z4Q5"/>
<dbReference type="InterPro" id="IPR050951">
    <property type="entry name" value="Retrovirus_Pol_polyprotein"/>
</dbReference>
<dbReference type="GO" id="GO:0015074">
    <property type="term" value="P:DNA integration"/>
    <property type="evidence" value="ECO:0007669"/>
    <property type="project" value="InterPro"/>
</dbReference>
<dbReference type="InterPro" id="IPR036397">
    <property type="entry name" value="RNaseH_sf"/>
</dbReference>
<reference evidence="2 3" key="1">
    <citation type="submission" date="2015-01" db="EMBL/GenBank/DDBJ databases">
        <title>Evolution of Trichinella species and genotypes.</title>
        <authorList>
            <person name="Korhonen P.K."/>
            <person name="Edoardo P."/>
            <person name="Giuseppe L.R."/>
            <person name="Gasser R.B."/>
        </authorList>
    </citation>
    <scope>NUCLEOTIDE SEQUENCE [LARGE SCALE GENOMIC DNA]</scope>
    <source>
        <strain evidence="2">ISS2496</strain>
    </source>
</reference>
<dbReference type="Gene3D" id="3.30.420.10">
    <property type="entry name" value="Ribonuclease H-like superfamily/Ribonuclease H"/>
    <property type="match status" value="1"/>
</dbReference>
<dbReference type="InterPro" id="IPR001584">
    <property type="entry name" value="Integrase_cat-core"/>
</dbReference>
<dbReference type="PANTHER" id="PTHR37984">
    <property type="entry name" value="PROTEIN CBG26694"/>
    <property type="match status" value="1"/>
</dbReference>
<dbReference type="PANTHER" id="PTHR37984:SF15">
    <property type="entry name" value="INTEGRASE CATALYTIC DOMAIN-CONTAINING PROTEIN"/>
    <property type="match status" value="1"/>
</dbReference>
<comment type="caution">
    <text evidence="2">The sequence shown here is derived from an EMBL/GenBank/DDBJ whole genome shotgun (WGS) entry which is preliminary data.</text>
</comment>
<accession>A0A0V0Z4Q5</accession>
<evidence type="ECO:0000259" key="1">
    <source>
        <dbReference type="PROSITE" id="PS50994"/>
    </source>
</evidence>
<proteinExistence type="predicted"/>
<dbReference type="PROSITE" id="PS50994">
    <property type="entry name" value="INTEGRASE"/>
    <property type="match status" value="1"/>
</dbReference>